<comment type="caution">
    <text evidence="1">The sequence shown here is derived from an EMBL/GenBank/DDBJ whole genome shotgun (WGS) entry which is preliminary data.</text>
</comment>
<evidence type="ECO:0000313" key="1">
    <source>
        <dbReference type="EMBL" id="MPM93602.1"/>
    </source>
</evidence>
<proteinExistence type="predicted"/>
<reference evidence="1" key="1">
    <citation type="submission" date="2019-08" db="EMBL/GenBank/DDBJ databases">
        <authorList>
            <person name="Kucharzyk K."/>
            <person name="Murdoch R.W."/>
            <person name="Higgins S."/>
            <person name="Loffler F."/>
        </authorList>
    </citation>
    <scope>NUCLEOTIDE SEQUENCE</scope>
</reference>
<organism evidence="1">
    <name type="scientific">bioreactor metagenome</name>
    <dbReference type="NCBI Taxonomy" id="1076179"/>
    <lineage>
        <taxon>unclassified sequences</taxon>
        <taxon>metagenomes</taxon>
        <taxon>ecological metagenomes</taxon>
    </lineage>
</organism>
<dbReference type="AlphaFoldDB" id="A0A645DZ42"/>
<name>A0A645DZ42_9ZZZZ</name>
<accession>A0A645DZ42</accession>
<protein>
    <submittedName>
        <fullName evidence="1">Uncharacterized protein</fullName>
    </submittedName>
</protein>
<sequence>MSGYMKPGPISPIICCSIESDVREKSEVTVSTFCRQLCSFMRSPSLNFSTSSACWAVFCSVMSRTEIMAAGSFRYSTTDADKMAQNTVPSSLFIAVSHSEIDPSSRSVRRISFQSSELVKRCPTVSPGKRPVQPTNLSLAFWLQ</sequence>
<gene>
    <name evidence="1" type="ORF">SDC9_140742</name>
</gene>
<dbReference type="EMBL" id="VSSQ01040378">
    <property type="protein sequence ID" value="MPM93602.1"/>
    <property type="molecule type" value="Genomic_DNA"/>
</dbReference>